<evidence type="ECO:0000256" key="3">
    <source>
        <dbReference type="ARBA" id="ARBA00023015"/>
    </source>
</evidence>
<comment type="caution">
    <text evidence="11">The sequence shown here is derived from an EMBL/GenBank/DDBJ whole genome shotgun (WGS) entry which is preliminary data.</text>
</comment>
<evidence type="ECO:0000313" key="10">
    <source>
        <dbReference type="EMBL" id="HJF68304.1"/>
    </source>
</evidence>
<accession>A0A2T4REQ0</accession>
<proteinExistence type="predicted"/>
<dbReference type="GO" id="GO:0006355">
    <property type="term" value="P:regulation of DNA-templated transcription"/>
    <property type="evidence" value="ECO:0007669"/>
    <property type="project" value="TreeGrafter"/>
</dbReference>
<evidence type="ECO:0000256" key="2">
    <source>
        <dbReference type="ARBA" id="ARBA00023012"/>
    </source>
</evidence>
<keyword evidence="1 6" id="KW-0597">Phosphoprotein</keyword>
<dbReference type="InterPro" id="IPR011006">
    <property type="entry name" value="CheY-like_superfamily"/>
</dbReference>
<dbReference type="PROSITE" id="PS50110">
    <property type="entry name" value="RESPONSE_REGULATORY"/>
    <property type="match status" value="1"/>
</dbReference>
<feature type="domain" description="ANTAR" evidence="8">
    <location>
        <begin position="123"/>
        <end position="184"/>
    </location>
</feature>
<evidence type="ECO:0000256" key="4">
    <source>
        <dbReference type="ARBA" id="ARBA00023125"/>
    </source>
</evidence>
<dbReference type="InterPro" id="IPR036388">
    <property type="entry name" value="WH-like_DNA-bd_sf"/>
</dbReference>
<dbReference type="KEGG" id="skl:C7J89_02805"/>
<dbReference type="InterPro" id="IPR001789">
    <property type="entry name" value="Sig_transdc_resp-reg_receiver"/>
</dbReference>
<dbReference type="EMBL" id="BKAQ01000005">
    <property type="protein sequence ID" value="GEP81552.1"/>
    <property type="molecule type" value="Genomic_DNA"/>
</dbReference>
<dbReference type="GO" id="GO:0005829">
    <property type="term" value="C:cytosol"/>
    <property type="evidence" value="ECO:0007669"/>
    <property type="project" value="TreeGrafter"/>
</dbReference>
<evidence type="ECO:0000313" key="13">
    <source>
        <dbReference type="Proteomes" id="UP000321040"/>
    </source>
</evidence>
<protein>
    <submittedName>
        <fullName evidence="11">Fis family transcriptional regulator</fullName>
    </submittedName>
    <submittedName>
        <fullName evidence="10">Response regulator</fullName>
    </submittedName>
</protein>
<feature type="modified residue" description="4-aspartylphosphate" evidence="6">
    <location>
        <position position="53"/>
    </location>
</feature>
<evidence type="ECO:0000313" key="9">
    <source>
        <dbReference type="EMBL" id="GEP81552.1"/>
    </source>
</evidence>
<dbReference type="Gene3D" id="1.10.10.10">
    <property type="entry name" value="Winged helix-like DNA-binding domain superfamily/Winged helix DNA-binding domain"/>
    <property type="match status" value="1"/>
</dbReference>
<feature type="domain" description="Response regulatory" evidence="7">
    <location>
        <begin position="3"/>
        <end position="117"/>
    </location>
</feature>
<organism evidence="11 12">
    <name type="scientific">Staphylococcus kloosii</name>
    <dbReference type="NCBI Taxonomy" id="29384"/>
    <lineage>
        <taxon>Bacteria</taxon>
        <taxon>Bacillati</taxon>
        <taxon>Bacillota</taxon>
        <taxon>Bacilli</taxon>
        <taxon>Bacillales</taxon>
        <taxon>Staphylococcaceae</taxon>
        <taxon>Staphylococcus</taxon>
    </lineage>
</organism>
<evidence type="ECO:0000259" key="8">
    <source>
        <dbReference type="PROSITE" id="PS50921"/>
    </source>
</evidence>
<dbReference type="PIRSF" id="PIRSF036382">
    <property type="entry name" value="RR_antiterm"/>
    <property type="match status" value="1"/>
</dbReference>
<keyword evidence="13" id="KW-1185">Reference proteome</keyword>
<sequence>MNKIMVVEDESIVRLDIVETLKEAQYNVVAAVGNGEKAIEYTEKTQPDLIIMDIKMPKLDGLKASKIISKRYDIPILILTAYSQSEFVQEAKQSNIVGYIIKPISESQLLPAVEIAMAQSEQMRNLKQQVTESYEAIEQRKQVEKAKGLLMHRQNISEEAAYKKLRKLSMNHHTNIQQIAIKVIEQLGS</sequence>
<dbReference type="Gene3D" id="3.40.50.2300">
    <property type="match status" value="1"/>
</dbReference>
<dbReference type="Proteomes" id="UP000075418">
    <property type="component" value="Unassembled WGS sequence"/>
</dbReference>
<dbReference type="RefSeq" id="WP_061853869.1">
    <property type="nucleotide sequence ID" value="NZ_BKAQ01000005.1"/>
</dbReference>
<gene>
    <name evidence="11" type="ORF">A0131_02285</name>
    <name evidence="10" type="ORF">K8V85_08335</name>
    <name evidence="9" type="ORF">SKL01_07300</name>
</gene>
<dbReference type="SMART" id="SM00448">
    <property type="entry name" value="REC"/>
    <property type="match status" value="1"/>
</dbReference>
<evidence type="ECO:0000256" key="5">
    <source>
        <dbReference type="ARBA" id="ARBA00023163"/>
    </source>
</evidence>
<dbReference type="PANTHER" id="PTHR48111">
    <property type="entry name" value="REGULATOR OF RPOS"/>
    <property type="match status" value="1"/>
</dbReference>
<dbReference type="PROSITE" id="PS50921">
    <property type="entry name" value="ANTAR"/>
    <property type="match status" value="1"/>
</dbReference>
<dbReference type="SMART" id="SM01012">
    <property type="entry name" value="ANTAR"/>
    <property type="match status" value="1"/>
</dbReference>
<evidence type="ECO:0000313" key="12">
    <source>
        <dbReference type="Proteomes" id="UP000075418"/>
    </source>
</evidence>
<dbReference type="OrthoDB" id="9780153at2"/>
<dbReference type="Proteomes" id="UP000706163">
    <property type="component" value="Unassembled WGS sequence"/>
</dbReference>
<dbReference type="PANTHER" id="PTHR48111:SF1">
    <property type="entry name" value="TWO-COMPONENT RESPONSE REGULATOR ORR33"/>
    <property type="match status" value="1"/>
</dbReference>
<reference evidence="10" key="4">
    <citation type="submission" date="2021-09" db="EMBL/GenBank/DDBJ databases">
        <authorList>
            <person name="Gilroy R."/>
        </authorList>
    </citation>
    <scope>NUCLEOTIDE SEQUENCE</scope>
    <source>
        <strain evidence="10">CHK149-3286</strain>
    </source>
</reference>
<dbReference type="InterPro" id="IPR039420">
    <property type="entry name" value="WalR-like"/>
</dbReference>
<dbReference type="InterPro" id="IPR008327">
    <property type="entry name" value="Sig_transdc_resp-reg_antiterm"/>
</dbReference>
<dbReference type="EMBL" id="LUGM01000002">
    <property type="protein sequence ID" value="KYH13638.1"/>
    <property type="molecule type" value="Genomic_DNA"/>
</dbReference>
<dbReference type="Pfam" id="PF00072">
    <property type="entry name" value="Response_reg"/>
    <property type="match status" value="1"/>
</dbReference>
<dbReference type="Proteomes" id="UP000321040">
    <property type="component" value="Unassembled WGS sequence"/>
</dbReference>
<evidence type="ECO:0000313" key="11">
    <source>
        <dbReference type="EMBL" id="KYH13638.1"/>
    </source>
</evidence>
<reference evidence="11 12" key="1">
    <citation type="submission" date="2016-02" db="EMBL/GenBank/DDBJ databases">
        <title>Draft genome sequence of hydrocarbon degrading Staphylococcus saprophyticus Strain CNV2, isolated from crude-oil contaminated soil from Noonmati Oil Refinery, Guwahati, Assam, India.</title>
        <authorList>
            <person name="Mukherjee A."/>
            <person name="Chettri B."/>
            <person name="Langpoklakpam J."/>
            <person name="Singh A.K."/>
            <person name="Chattopadhyay D.J."/>
        </authorList>
    </citation>
    <scope>NUCLEOTIDE SEQUENCE [LARGE SCALE GENOMIC DNA]</scope>
    <source>
        <strain evidence="11 12">CNV2</strain>
    </source>
</reference>
<reference evidence="10" key="3">
    <citation type="journal article" date="2021" name="PeerJ">
        <title>Extensive microbial diversity within the chicken gut microbiome revealed by metagenomics and culture.</title>
        <authorList>
            <person name="Gilroy R."/>
            <person name="Ravi A."/>
            <person name="Getino M."/>
            <person name="Pursley I."/>
            <person name="Horton D.L."/>
            <person name="Alikhan N.F."/>
            <person name="Baker D."/>
            <person name="Gharbi K."/>
            <person name="Hall N."/>
            <person name="Watson M."/>
            <person name="Adriaenssens E.M."/>
            <person name="Foster-Nyarko E."/>
            <person name="Jarju S."/>
            <person name="Secka A."/>
            <person name="Antonio M."/>
            <person name="Oren A."/>
            <person name="Chaudhuri R.R."/>
            <person name="La Ragione R."/>
            <person name="Hildebrand F."/>
            <person name="Pallen M.J."/>
        </authorList>
    </citation>
    <scope>NUCLEOTIDE SEQUENCE</scope>
    <source>
        <strain evidence="10">CHK149-3286</strain>
    </source>
</reference>
<reference evidence="9 13" key="2">
    <citation type="submission" date="2019-07" db="EMBL/GenBank/DDBJ databases">
        <title>Whole genome shotgun sequence of Staphylococcus kloosii NBRC 109624.</title>
        <authorList>
            <person name="Hosoyama A."/>
            <person name="Uohara A."/>
            <person name="Ohji S."/>
            <person name="Ichikawa N."/>
        </authorList>
    </citation>
    <scope>NUCLEOTIDE SEQUENCE [LARGE SCALE GENOMIC DNA]</scope>
    <source>
        <strain evidence="9 13">NBRC 109624</strain>
    </source>
</reference>
<dbReference type="Pfam" id="PF03861">
    <property type="entry name" value="ANTAR"/>
    <property type="match status" value="1"/>
</dbReference>
<dbReference type="GO" id="GO:0000156">
    <property type="term" value="F:phosphorelay response regulator activity"/>
    <property type="evidence" value="ECO:0007669"/>
    <property type="project" value="TreeGrafter"/>
</dbReference>
<dbReference type="InterPro" id="IPR005561">
    <property type="entry name" value="ANTAR"/>
</dbReference>
<keyword evidence="3" id="KW-0805">Transcription regulation</keyword>
<keyword evidence="2" id="KW-0902">Two-component regulatory system</keyword>
<accession>A0A151A2I2</accession>
<name>A0A151A2I2_9STAP</name>
<dbReference type="GO" id="GO:0003723">
    <property type="term" value="F:RNA binding"/>
    <property type="evidence" value="ECO:0007669"/>
    <property type="project" value="InterPro"/>
</dbReference>
<evidence type="ECO:0000256" key="6">
    <source>
        <dbReference type="PROSITE-ProRule" id="PRU00169"/>
    </source>
</evidence>
<dbReference type="GeneID" id="69904255"/>
<dbReference type="GO" id="GO:0032993">
    <property type="term" value="C:protein-DNA complex"/>
    <property type="evidence" value="ECO:0007669"/>
    <property type="project" value="TreeGrafter"/>
</dbReference>
<dbReference type="SUPFAM" id="SSF52172">
    <property type="entry name" value="CheY-like"/>
    <property type="match status" value="1"/>
</dbReference>
<dbReference type="AlphaFoldDB" id="A0A151A2I2"/>
<dbReference type="GO" id="GO:0000976">
    <property type="term" value="F:transcription cis-regulatory region binding"/>
    <property type="evidence" value="ECO:0007669"/>
    <property type="project" value="TreeGrafter"/>
</dbReference>
<keyword evidence="4" id="KW-0238">DNA-binding</keyword>
<dbReference type="EMBL" id="DYVT01000095">
    <property type="protein sequence ID" value="HJF68304.1"/>
    <property type="molecule type" value="Genomic_DNA"/>
</dbReference>
<evidence type="ECO:0000259" key="7">
    <source>
        <dbReference type="PROSITE" id="PS50110"/>
    </source>
</evidence>
<keyword evidence="5" id="KW-0804">Transcription</keyword>
<evidence type="ECO:0000256" key="1">
    <source>
        <dbReference type="ARBA" id="ARBA00022553"/>
    </source>
</evidence>